<reference evidence="8 9" key="1">
    <citation type="journal article" date="2024" name="Front Chem Biol">
        <title>Unveiling the potential of Daldinia eschscholtzii MFLUCC 19-0629 through bioactivity and bioinformatics studies for enhanced sustainable agriculture production.</title>
        <authorList>
            <person name="Brooks S."/>
            <person name="Weaver J.A."/>
            <person name="Klomchit A."/>
            <person name="Alharthi S.A."/>
            <person name="Onlamun T."/>
            <person name="Nurani R."/>
            <person name="Vong T.K."/>
            <person name="Alberti F."/>
            <person name="Greco C."/>
        </authorList>
    </citation>
    <scope>NUCLEOTIDE SEQUENCE [LARGE SCALE GENOMIC DNA]</scope>
    <source>
        <strain evidence="8">MFLUCC 19-0629</strain>
    </source>
</reference>
<evidence type="ECO:0000256" key="4">
    <source>
        <dbReference type="RuleBase" id="RU000383"/>
    </source>
</evidence>
<comment type="similarity">
    <text evidence="4">Belongs to the cyclin family.</text>
</comment>
<feature type="domain" description="Cyclin-like" evidence="6">
    <location>
        <begin position="520"/>
        <end position="601"/>
    </location>
</feature>
<dbReference type="InterPro" id="IPR048258">
    <property type="entry name" value="Cyclins_cyclin-box"/>
</dbReference>
<keyword evidence="3" id="KW-0131">Cell cycle</keyword>
<evidence type="ECO:0000259" key="7">
    <source>
        <dbReference type="SMART" id="SM01332"/>
    </source>
</evidence>
<dbReference type="Pfam" id="PF02984">
    <property type="entry name" value="Cyclin_C"/>
    <property type="match status" value="1"/>
</dbReference>
<dbReference type="InterPro" id="IPR036915">
    <property type="entry name" value="Cyclin-like_sf"/>
</dbReference>
<feature type="compositionally biased region" description="Polar residues" evidence="5">
    <location>
        <begin position="206"/>
        <end position="226"/>
    </location>
</feature>
<dbReference type="Pfam" id="PF00134">
    <property type="entry name" value="Cyclin_N"/>
    <property type="match status" value="1"/>
</dbReference>
<dbReference type="AlphaFoldDB" id="A0AAX6MHM8"/>
<keyword evidence="1" id="KW-0132">Cell division</keyword>
<dbReference type="PROSITE" id="PS00292">
    <property type="entry name" value="CYCLINS"/>
    <property type="match status" value="1"/>
</dbReference>
<evidence type="ECO:0000256" key="1">
    <source>
        <dbReference type="ARBA" id="ARBA00022618"/>
    </source>
</evidence>
<feature type="compositionally biased region" description="Polar residues" evidence="5">
    <location>
        <begin position="131"/>
        <end position="142"/>
    </location>
</feature>
<dbReference type="InterPro" id="IPR004367">
    <property type="entry name" value="Cyclin_C-dom"/>
</dbReference>
<evidence type="ECO:0000259" key="6">
    <source>
        <dbReference type="SMART" id="SM00385"/>
    </source>
</evidence>
<dbReference type="Gene3D" id="1.10.472.10">
    <property type="entry name" value="Cyclin-like"/>
    <property type="match status" value="2"/>
</dbReference>
<dbReference type="FunFam" id="1.10.472.10:FF:000001">
    <property type="entry name" value="G2/mitotic-specific cyclin"/>
    <property type="match status" value="1"/>
</dbReference>
<evidence type="ECO:0000313" key="8">
    <source>
        <dbReference type="EMBL" id="KAK6951672.1"/>
    </source>
</evidence>
<dbReference type="PANTHER" id="PTHR10177">
    <property type="entry name" value="CYCLINS"/>
    <property type="match status" value="1"/>
</dbReference>
<feature type="domain" description="Cyclin-like" evidence="6">
    <location>
        <begin position="423"/>
        <end position="507"/>
    </location>
</feature>
<dbReference type="InterPro" id="IPR013763">
    <property type="entry name" value="Cyclin-like_dom"/>
</dbReference>
<dbReference type="SMART" id="SM00385">
    <property type="entry name" value="CYCLIN"/>
    <property type="match status" value="2"/>
</dbReference>
<comment type="caution">
    <text evidence="8">The sequence shown here is derived from an EMBL/GenBank/DDBJ whole genome shotgun (WGS) entry which is preliminary data.</text>
</comment>
<keyword evidence="2 4" id="KW-0195">Cyclin</keyword>
<feature type="region of interest" description="Disordered" evidence="5">
    <location>
        <begin position="54"/>
        <end position="75"/>
    </location>
</feature>
<organism evidence="8 9">
    <name type="scientific">Daldinia eschscholtzii</name>
    <dbReference type="NCBI Taxonomy" id="292717"/>
    <lineage>
        <taxon>Eukaryota</taxon>
        <taxon>Fungi</taxon>
        <taxon>Dikarya</taxon>
        <taxon>Ascomycota</taxon>
        <taxon>Pezizomycotina</taxon>
        <taxon>Sordariomycetes</taxon>
        <taxon>Xylariomycetidae</taxon>
        <taxon>Xylariales</taxon>
        <taxon>Hypoxylaceae</taxon>
        <taxon>Daldinia</taxon>
    </lineage>
</organism>
<proteinExistence type="inferred from homology"/>
<evidence type="ECO:0000313" key="9">
    <source>
        <dbReference type="Proteomes" id="UP001369815"/>
    </source>
</evidence>
<keyword evidence="9" id="KW-1185">Reference proteome</keyword>
<feature type="domain" description="Cyclin C-terminal" evidence="7">
    <location>
        <begin position="516"/>
        <end position="631"/>
    </location>
</feature>
<feature type="region of interest" description="Disordered" evidence="5">
    <location>
        <begin position="124"/>
        <end position="169"/>
    </location>
</feature>
<feature type="region of interest" description="Disordered" evidence="5">
    <location>
        <begin position="200"/>
        <end position="227"/>
    </location>
</feature>
<sequence>MDARPSRFAYALSNRNDENLPPMANKAIHQRHKSTSNLVNTMPAAGGFSKLAVKPSNQGDMDARAKPAPSNSHMPVAKYNSAFPGTGAIDQENRAHNVSKDAFLRPAQRLPKSLVPSLSMNQLRPAANEPAPTSKQHSQQQPIKKRGQPFKVFSDNQPEKEDNVQQPTLEKASRAAITIKYSTEPQVEVKDWVPVASEKALPEGRQQGSYLENSKDSQTSNSSTVRQVEEEVTEAVYLDAVEELPRNVYPLPKTEAAAIGYSKNPNPRGWVSPAFNTEKNSLPPATGDGMYPRHEERFASSAFLPPQNAADVSDYEDEDYYDDQGYTTAHSGRDNTTTGVTTVMIPPKLTKKGAAEIAAAKDIVERKTSDIPDDEEWDISMVTEYGEEIFAYMKEVEIDLLPKPHYMDIQTEIKWSMRAVLMDWVIQVHTRFGLLPETLFLAVNYIDRFLSVKIVSIGKLQLVGATALLLAAKYEEINCPSVQEIVYMVDGGYSQEEVLKAERFMLSMLNFALGWPGPMSFLRRISKADDYDSEIRTVAKYFLEVTVMDERFVSSPPSYVAAGAQCLSRMILGKGDWTPEHVHYSGYTYDQLKPLIGMIFDCCRIGRKHHRAVFEKYSGRLFKRVATFVEDQILIGFRLPFQRGYHQTYDLPNTEIYSTSRTVTMPLPILG</sequence>
<gene>
    <name evidence="8" type="ORF">Daesc_006195</name>
</gene>
<dbReference type="SUPFAM" id="SSF47954">
    <property type="entry name" value="Cyclin-like"/>
    <property type="match status" value="2"/>
</dbReference>
<dbReference type="Proteomes" id="UP001369815">
    <property type="component" value="Unassembled WGS sequence"/>
</dbReference>
<name>A0AAX6MHM8_9PEZI</name>
<dbReference type="GO" id="GO:0051301">
    <property type="term" value="P:cell division"/>
    <property type="evidence" value="ECO:0007669"/>
    <property type="project" value="UniProtKB-KW"/>
</dbReference>
<dbReference type="CDD" id="cd20512">
    <property type="entry name" value="CYCLIN_CLBs_yeast_rpt2"/>
    <property type="match status" value="1"/>
</dbReference>
<evidence type="ECO:0000256" key="2">
    <source>
        <dbReference type="ARBA" id="ARBA00023127"/>
    </source>
</evidence>
<evidence type="ECO:0000256" key="3">
    <source>
        <dbReference type="ARBA" id="ARBA00023306"/>
    </source>
</evidence>
<dbReference type="InterPro" id="IPR006671">
    <property type="entry name" value="Cyclin_N"/>
</dbReference>
<dbReference type="InterPro" id="IPR039361">
    <property type="entry name" value="Cyclin"/>
</dbReference>
<dbReference type="SMART" id="SM01332">
    <property type="entry name" value="Cyclin_C"/>
    <property type="match status" value="1"/>
</dbReference>
<accession>A0AAX6MHM8</accession>
<protein>
    <recommendedName>
        <fullName evidence="10">Cyclin N-terminal domain-containing protein</fullName>
    </recommendedName>
</protein>
<evidence type="ECO:0000256" key="5">
    <source>
        <dbReference type="SAM" id="MobiDB-lite"/>
    </source>
</evidence>
<dbReference type="EMBL" id="JBANMG010000006">
    <property type="protein sequence ID" value="KAK6951672.1"/>
    <property type="molecule type" value="Genomic_DNA"/>
</dbReference>
<evidence type="ECO:0008006" key="10">
    <source>
        <dbReference type="Google" id="ProtNLM"/>
    </source>
</evidence>